<keyword evidence="3" id="KW-0560">Oxidoreductase</keyword>
<dbReference type="PANTHER" id="PTHR43279:SF1">
    <property type="entry name" value="CATECHOL-2,3-DIOXYGENASE"/>
    <property type="match status" value="1"/>
</dbReference>
<dbReference type="InterPro" id="IPR029068">
    <property type="entry name" value="Glyas_Bleomycin-R_OHBP_Dase"/>
</dbReference>
<dbReference type="RefSeq" id="WP_024361345.1">
    <property type="nucleotide sequence ID" value="NZ_BJNS01000022.1"/>
</dbReference>
<evidence type="ECO:0000313" key="2">
    <source>
        <dbReference type="EMBL" id="AVK95224.1"/>
    </source>
</evidence>
<dbReference type="EMBL" id="UFSZ01000001">
    <property type="protein sequence ID" value="SUV19322.1"/>
    <property type="molecule type" value="Genomic_DNA"/>
</dbReference>
<dbReference type="InterPro" id="IPR004360">
    <property type="entry name" value="Glyas_Fos-R_dOase_dom"/>
</dbReference>
<dbReference type="GeneID" id="48275034"/>
<dbReference type="GO" id="GO:0018577">
    <property type="term" value="F:catechol 2,3-dioxygenase activity"/>
    <property type="evidence" value="ECO:0007669"/>
    <property type="project" value="UniProtKB-EC"/>
</dbReference>
<dbReference type="PROSITE" id="PS51819">
    <property type="entry name" value="VOC"/>
    <property type="match status" value="1"/>
</dbReference>
<evidence type="ECO:0000313" key="4">
    <source>
        <dbReference type="Proteomes" id="UP000238825"/>
    </source>
</evidence>
<dbReference type="Gene3D" id="3.10.180.10">
    <property type="entry name" value="2,3-Dihydroxybiphenyl 1,2-Dioxygenase, domain 1"/>
    <property type="match status" value="2"/>
</dbReference>
<dbReference type="Pfam" id="PF00903">
    <property type="entry name" value="Glyoxalase"/>
    <property type="match status" value="1"/>
</dbReference>
<dbReference type="SUPFAM" id="SSF54593">
    <property type="entry name" value="Glyoxalase/Bleomycin resistance protein/Dihydroxybiphenyl dioxygenase"/>
    <property type="match status" value="2"/>
</dbReference>
<evidence type="ECO:0000313" key="5">
    <source>
        <dbReference type="Proteomes" id="UP000255295"/>
    </source>
</evidence>
<protein>
    <submittedName>
        <fullName evidence="2 3">Glyoxalase</fullName>
        <ecNumber evidence="3">1.13.11.2</ecNumber>
    </submittedName>
</protein>
<evidence type="ECO:0000259" key="1">
    <source>
        <dbReference type="PROSITE" id="PS51819"/>
    </source>
</evidence>
<dbReference type="EMBL" id="CP019980">
    <property type="protein sequence ID" value="AVK95224.1"/>
    <property type="molecule type" value="Genomic_DNA"/>
</dbReference>
<dbReference type="InterPro" id="IPR037523">
    <property type="entry name" value="VOC_core"/>
</dbReference>
<feature type="domain" description="VOC" evidence="1">
    <location>
        <begin position="10"/>
        <end position="127"/>
    </location>
</feature>
<gene>
    <name evidence="3" type="primary">catE_2</name>
    <name evidence="2" type="ORF">LS41612_02415</name>
    <name evidence="3" type="ORF">NCTC10338_04311</name>
</gene>
<dbReference type="AlphaFoldDB" id="A0A2S0JW86"/>
<reference evidence="3 5" key="2">
    <citation type="submission" date="2018-06" db="EMBL/GenBank/DDBJ databases">
        <authorList>
            <consortium name="Pathogen Informatics"/>
            <person name="Doyle S."/>
        </authorList>
    </citation>
    <scope>NUCLEOTIDE SEQUENCE [LARGE SCALE GENOMIC DNA]</scope>
    <source>
        <strain evidence="3 5">NCTC10338</strain>
    </source>
</reference>
<dbReference type="EC" id="1.13.11.2" evidence="3"/>
<accession>A0A2S0JW86</accession>
<reference evidence="2 4" key="1">
    <citation type="submission" date="2017-03" db="EMBL/GenBank/DDBJ databases">
        <title>The whole genome sequencing and assembly of Lysinibacillus sphaericus DSM 28T strain.</title>
        <authorList>
            <person name="Lee Y.-J."/>
            <person name="Yi H."/>
            <person name="Bahn Y.-S."/>
            <person name="Kim J.F."/>
            <person name="Lee D.-W."/>
        </authorList>
    </citation>
    <scope>NUCLEOTIDE SEQUENCE [LARGE SCALE GENOMIC DNA]</scope>
    <source>
        <strain evidence="2 4">DSM 28</strain>
    </source>
</reference>
<dbReference type="PANTHER" id="PTHR43279">
    <property type="entry name" value="CATECHOL-2,3-DIOXYGENASE"/>
    <property type="match status" value="1"/>
</dbReference>
<name>A0A2S0JW86_LYSSH</name>
<organism evidence="2 4">
    <name type="scientific">Lysinibacillus sphaericus</name>
    <name type="common">Bacillus sphaericus</name>
    <dbReference type="NCBI Taxonomy" id="1421"/>
    <lineage>
        <taxon>Bacteria</taxon>
        <taxon>Bacillati</taxon>
        <taxon>Bacillota</taxon>
        <taxon>Bacilli</taxon>
        <taxon>Bacillales</taxon>
        <taxon>Bacillaceae</taxon>
        <taxon>Lysinibacillus</taxon>
    </lineage>
</organism>
<dbReference type="Proteomes" id="UP000238825">
    <property type="component" value="Chromosome"/>
</dbReference>
<sequence length="287" mass="31996">MTYKIDAQLELEHLHLLVQSLETMTNFYKKLGLQVLQSTSTQVTFSIPGNTKPILVLSTEEGVKIRPPRTTGLFHFAILVPSREDLAYVIGNLLNTAIPITGAGDHIYSEAFYLNDPEGNGIEIYHDRPRAEWLNDGHGGLITGTEAVDIEGVMALYDRQRPWTGFPKGTVLGHMHLNVSNINDATTYFYIDALGFDIMTNFHDSALFMSAGGYHHHIAVNIWQGVGAPIPANKTTGLLSYTLSLSSQDELQKLLANLNDKQIPYTFENEQLVVVDNNEDAMIFYVR</sequence>
<dbReference type="Proteomes" id="UP000255295">
    <property type="component" value="Unassembled WGS sequence"/>
</dbReference>
<proteinExistence type="predicted"/>
<evidence type="ECO:0000313" key="3">
    <source>
        <dbReference type="EMBL" id="SUV19322.1"/>
    </source>
</evidence>